<reference evidence="2 3" key="1">
    <citation type="submission" date="2016-10" db="EMBL/GenBank/DDBJ databases">
        <authorList>
            <person name="de Groot N.N."/>
        </authorList>
    </citation>
    <scope>NUCLEOTIDE SEQUENCE [LARGE SCALE GENOMIC DNA]</scope>
    <source>
        <strain evidence="2 3">MP1X4</strain>
    </source>
</reference>
<dbReference type="OrthoDB" id="8161897at2"/>
<evidence type="ECO:0000313" key="2">
    <source>
        <dbReference type="EMBL" id="SDT55186.1"/>
    </source>
</evidence>
<evidence type="ECO:0008006" key="4">
    <source>
        <dbReference type="Google" id="ProtNLM"/>
    </source>
</evidence>
<evidence type="ECO:0000256" key="1">
    <source>
        <dbReference type="SAM" id="Phobius"/>
    </source>
</evidence>
<keyword evidence="1" id="KW-1133">Transmembrane helix</keyword>
<gene>
    <name evidence="2" type="ORF">SAMN05216490_4004</name>
</gene>
<keyword evidence="3" id="KW-1185">Reference proteome</keyword>
<sequence>MKIAVLITRSLLGLIFFGFGLAYFLHLLPTTVPPGPAGEFDKGLFASGYFFGFLKATETLCGLFLLINKYTAFFLLIIFPVTLNIFLFHAFLEPSGLVMAGPMLLINLFLGYAYRKYYTGVFTTSPTV</sequence>
<dbReference type="STRING" id="652787.SAMN05216490_4004"/>
<feature type="transmembrane region" description="Helical" evidence="1">
    <location>
        <begin position="97"/>
        <end position="114"/>
    </location>
</feature>
<dbReference type="RefSeq" id="WP_091377152.1">
    <property type="nucleotide sequence ID" value="NZ_LT629740.1"/>
</dbReference>
<proteinExistence type="predicted"/>
<accession>A0A1H2BBL5</accession>
<dbReference type="Proteomes" id="UP000199679">
    <property type="component" value="Chromosome I"/>
</dbReference>
<dbReference type="AlphaFoldDB" id="A0A1H2BBL5"/>
<feature type="transmembrane region" description="Helical" evidence="1">
    <location>
        <begin position="73"/>
        <end position="91"/>
    </location>
</feature>
<name>A0A1H2BBL5_MUCMA</name>
<evidence type="ECO:0000313" key="3">
    <source>
        <dbReference type="Proteomes" id="UP000199679"/>
    </source>
</evidence>
<protein>
    <recommendedName>
        <fullName evidence="4">DoxX protein</fullName>
    </recommendedName>
</protein>
<dbReference type="EMBL" id="LT629740">
    <property type="protein sequence ID" value="SDT55186.1"/>
    <property type="molecule type" value="Genomic_DNA"/>
</dbReference>
<keyword evidence="1" id="KW-0472">Membrane</keyword>
<keyword evidence="1" id="KW-0812">Transmembrane</keyword>
<organism evidence="2 3">
    <name type="scientific">Mucilaginibacter mallensis</name>
    <dbReference type="NCBI Taxonomy" id="652787"/>
    <lineage>
        <taxon>Bacteria</taxon>
        <taxon>Pseudomonadati</taxon>
        <taxon>Bacteroidota</taxon>
        <taxon>Sphingobacteriia</taxon>
        <taxon>Sphingobacteriales</taxon>
        <taxon>Sphingobacteriaceae</taxon>
        <taxon>Mucilaginibacter</taxon>
    </lineage>
</organism>
<feature type="transmembrane region" description="Helical" evidence="1">
    <location>
        <begin position="12"/>
        <end position="32"/>
    </location>
</feature>
<feature type="transmembrane region" description="Helical" evidence="1">
    <location>
        <begin position="44"/>
        <end position="66"/>
    </location>
</feature>